<evidence type="ECO:0000256" key="2">
    <source>
        <dbReference type="SAM" id="Phobius"/>
    </source>
</evidence>
<dbReference type="InterPro" id="IPR019734">
    <property type="entry name" value="TPR_rpt"/>
</dbReference>
<feature type="repeat" description="TPR" evidence="1">
    <location>
        <begin position="407"/>
        <end position="440"/>
    </location>
</feature>
<comment type="caution">
    <text evidence="3">The sequence shown here is derived from an EMBL/GenBank/DDBJ whole genome shotgun (WGS) entry which is preliminary data.</text>
</comment>
<reference evidence="3" key="1">
    <citation type="submission" date="2020-10" db="EMBL/GenBank/DDBJ databases">
        <title>Phylogeny of dyella-like bacteria.</title>
        <authorList>
            <person name="Fu J."/>
        </authorList>
    </citation>
    <scope>NUCLEOTIDE SEQUENCE</scope>
    <source>
        <strain evidence="3">DHOC52</strain>
    </source>
</reference>
<keyword evidence="1" id="KW-0802">TPR repeat</keyword>
<dbReference type="SUPFAM" id="SSF48452">
    <property type="entry name" value="TPR-like"/>
    <property type="match status" value="1"/>
</dbReference>
<evidence type="ECO:0000313" key="4">
    <source>
        <dbReference type="Proteomes" id="UP001430149"/>
    </source>
</evidence>
<proteinExistence type="predicted"/>
<evidence type="ECO:0000256" key="1">
    <source>
        <dbReference type="PROSITE-ProRule" id="PRU00339"/>
    </source>
</evidence>
<gene>
    <name evidence="3" type="ORF">ISP19_01860</name>
</gene>
<keyword evidence="2" id="KW-1133">Transmembrane helix</keyword>
<dbReference type="PROSITE" id="PS50005">
    <property type="entry name" value="TPR"/>
    <property type="match status" value="1"/>
</dbReference>
<dbReference type="Proteomes" id="UP001430149">
    <property type="component" value="Unassembled WGS sequence"/>
</dbReference>
<keyword evidence="2" id="KW-0472">Membrane</keyword>
<sequence>MDYSNRERAAQSGRISRSNDWKLLLCLVLIAVATVLLIPIWSGRQNANQARRSTADYDVFMAAVHKADGIADPLQRCLSYPNPPGSDWSEETTAAYCQLLNRRSLQLSDIDAMLQQGKADEVEHFFQGYLDTQLHDPKQPGVFDEALISAGFDHASPDTRKIIDRWKQLVPSSPFALAASGMQYLDAASEARGTGWDSDLNDTQVTDMRQLLALARQDLDRAAALQPAMTVVYSDMIWAGALDGDDGYMIQAAERGLMVDPANFRIRTQMMNQAQPKWGNAFGGEDEQVREIEPLIPRNPLLRMIVNAPPVYRLTSADMVRPFDVVRQLKLAAAKNVTHFRLTDLADEAYNQGEFRLATELYSEVLRFDATNMDALVWRDYTMRKVGDIDGSIQSIVQASQRFPGNNAIGAQLGKVYMYTGHVKEAESAFLTVLKRDPYDLDALGGLGDLYNHAGHQPNKAEAIADILISRYPERPAGYIIRSCNQMDHNLPGVYDTIHYFIDHFGDDPQWKTQTDEMRAYLLKHPEKIGV</sequence>
<dbReference type="InterPro" id="IPR011990">
    <property type="entry name" value="TPR-like_helical_dom_sf"/>
</dbReference>
<feature type="transmembrane region" description="Helical" evidence="2">
    <location>
        <begin position="21"/>
        <end position="41"/>
    </location>
</feature>
<dbReference type="RefSeq" id="WP_204679078.1">
    <property type="nucleotide sequence ID" value="NZ_BSNR01000006.1"/>
</dbReference>
<keyword evidence="2" id="KW-0812">Transmembrane</keyword>
<keyword evidence="4" id="KW-1185">Reference proteome</keyword>
<organism evidence="3 4">
    <name type="scientific">Dyella flava</name>
    <dbReference type="NCBI Taxonomy" id="1920170"/>
    <lineage>
        <taxon>Bacteria</taxon>
        <taxon>Pseudomonadati</taxon>
        <taxon>Pseudomonadota</taxon>
        <taxon>Gammaproteobacteria</taxon>
        <taxon>Lysobacterales</taxon>
        <taxon>Rhodanobacteraceae</taxon>
        <taxon>Dyella</taxon>
    </lineage>
</organism>
<accession>A0ABS2JYN9</accession>
<name>A0ABS2JYN9_9GAMM</name>
<dbReference type="EMBL" id="JADIKE010000024">
    <property type="protein sequence ID" value="MBM7124112.1"/>
    <property type="molecule type" value="Genomic_DNA"/>
</dbReference>
<protein>
    <submittedName>
        <fullName evidence="3">DUF4034 domain-containing protein</fullName>
    </submittedName>
</protein>
<evidence type="ECO:0000313" key="3">
    <source>
        <dbReference type="EMBL" id="MBM7124112.1"/>
    </source>
</evidence>
<dbReference type="Gene3D" id="1.25.40.10">
    <property type="entry name" value="Tetratricopeptide repeat domain"/>
    <property type="match status" value="1"/>
</dbReference>